<feature type="domain" description="EGF-like" evidence="16">
    <location>
        <begin position="84"/>
        <end position="120"/>
    </location>
</feature>
<dbReference type="CDD" id="cd00054">
    <property type="entry name" value="EGF_CA"/>
    <property type="match status" value="3"/>
</dbReference>
<feature type="domain" description="EGF-like" evidence="16">
    <location>
        <begin position="122"/>
        <end position="163"/>
    </location>
</feature>
<proteinExistence type="predicted"/>
<dbReference type="GO" id="GO:0072583">
    <property type="term" value="P:clathrin-dependent endocytosis"/>
    <property type="evidence" value="ECO:0007669"/>
    <property type="project" value="EnsemblMetazoa"/>
</dbReference>
<evidence type="ECO:0000256" key="9">
    <source>
        <dbReference type="ARBA" id="ARBA00022989"/>
    </source>
</evidence>
<dbReference type="SMR" id="B4R747"/>
<evidence type="ECO:0000256" key="7">
    <source>
        <dbReference type="ARBA" id="ARBA00022737"/>
    </source>
</evidence>
<evidence type="ECO:0000256" key="6">
    <source>
        <dbReference type="ARBA" id="ARBA00022729"/>
    </source>
</evidence>
<dbReference type="PROSITE" id="PS01186">
    <property type="entry name" value="EGF_2"/>
    <property type="match status" value="1"/>
</dbReference>
<gene>
    <name evidence="17" type="primary">Dsim\GD16058</name>
    <name evidence="17" type="ORF">Dsim_GD16058</name>
</gene>
<dbReference type="InterPro" id="IPR053119">
    <property type="entry name" value="Cubilin_domain"/>
</dbReference>
<evidence type="ECO:0000256" key="1">
    <source>
        <dbReference type="ARBA" id="ARBA00004115"/>
    </source>
</evidence>
<keyword evidence="4 13" id="KW-0245">EGF-like domain</keyword>
<keyword evidence="8" id="KW-0256">Endoplasmic reticulum</keyword>
<dbReference type="SMART" id="SM00181">
    <property type="entry name" value="EGF"/>
    <property type="match status" value="4"/>
</dbReference>
<dbReference type="GO" id="GO:0038024">
    <property type="term" value="F:cargo receptor activity"/>
    <property type="evidence" value="ECO:0007669"/>
    <property type="project" value="EnsemblMetazoa"/>
</dbReference>
<dbReference type="STRING" id="7240.B4R747"/>
<keyword evidence="5 15" id="KW-0812">Transmembrane</keyword>
<dbReference type="Pfam" id="PF07645">
    <property type="entry name" value="EGF_CA"/>
    <property type="match status" value="2"/>
</dbReference>
<dbReference type="PANTHER" id="PTHR47761:SF1">
    <property type="entry name" value="C-TYPE LECTIN-RELATED"/>
    <property type="match status" value="1"/>
</dbReference>
<feature type="transmembrane region" description="Helical" evidence="15">
    <location>
        <begin position="294"/>
        <end position="316"/>
    </location>
</feature>
<dbReference type="OrthoDB" id="10009301at2759"/>
<feature type="compositionally biased region" description="Basic residues" evidence="14">
    <location>
        <begin position="385"/>
        <end position="396"/>
    </location>
</feature>
<dbReference type="GO" id="GO:0005886">
    <property type="term" value="C:plasma membrane"/>
    <property type="evidence" value="ECO:0007669"/>
    <property type="project" value="UniProtKB-SubCell"/>
</dbReference>
<dbReference type="AlphaFoldDB" id="B4R747"/>
<dbReference type="PhylomeDB" id="B4R747"/>
<evidence type="ECO:0000256" key="8">
    <source>
        <dbReference type="ARBA" id="ARBA00022824"/>
    </source>
</evidence>
<dbReference type="EMBL" id="CM000366">
    <property type="protein sequence ID" value="EDX17516.1"/>
    <property type="molecule type" value="Genomic_DNA"/>
</dbReference>
<dbReference type="PROSITE" id="PS01187">
    <property type="entry name" value="EGF_CA"/>
    <property type="match status" value="2"/>
</dbReference>
<dbReference type="GO" id="GO:0043235">
    <property type="term" value="C:receptor complex"/>
    <property type="evidence" value="ECO:0007669"/>
    <property type="project" value="EnsemblMetazoa"/>
</dbReference>
<dbReference type="InterPro" id="IPR000742">
    <property type="entry name" value="EGF"/>
</dbReference>
<dbReference type="PROSITE" id="PS00022">
    <property type="entry name" value="EGF_1"/>
    <property type="match status" value="2"/>
</dbReference>
<dbReference type="PANTHER" id="PTHR47761">
    <property type="entry name" value="C-TYPE LECTIN-RELATED"/>
    <property type="match status" value="1"/>
</dbReference>
<evidence type="ECO:0000256" key="5">
    <source>
        <dbReference type="ARBA" id="ARBA00022692"/>
    </source>
</evidence>
<dbReference type="Proteomes" id="UP000000304">
    <property type="component" value="Chromosome X"/>
</dbReference>
<evidence type="ECO:0000256" key="10">
    <source>
        <dbReference type="ARBA" id="ARBA00023136"/>
    </source>
</evidence>
<evidence type="ECO:0000256" key="13">
    <source>
        <dbReference type="PROSITE-ProRule" id="PRU00076"/>
    </source>
</evidence>
<dbReference type="GO" id="GO:0042063">
    <property type="term" value="P:gliogenesis"/>
    <property type="evidence" value="ECO:0007669"/>
    <property type="project" value="UniProtKB-ARBA"/>
</dbReference>
<feature type="compositionally biased region" description="Low complexity" evidence="14">
    <location>
        <begin position="356"/>
        <end position="380"/>
    </location>
</feature>
<dbReference type="GO" id="GO:0048666">
    <property type="term" value="P:neuron development"/>
    <property type="evidence" value="ECO:0007669"/>
    <property type="project" value="UniProtKB-ARBA"/>
</dbReference>
<reference evidence="17 18" key="1">
    <citation type="journal article" date="2007" name="Nature">
        <title>Evolution of genes and genomes on the Drosophila phylogeny.</title>
        <authorList>
            <consortium name="Drosophila 12 Genomes Consortium"/>
            <person name="Clark A.G."/>
            <person name="Eisen M.B."/>
            <person name="Smith D.R."/>
            <person name="Bergman C.M."/>
            <person name="Oliver B."/>
            <person name="Markow T.A."/>
            <person name="Kaufman T.C."/>
            <person name="Kellis M."/>
            <person name="Gelbart W."/>
            <person name="Iyer V.N."/>
            <person name="Pollard D.A."/>
            <person name="Sackton T.B."/>
            <person name="Larracuente A.M."/>
            <person name="Singh N.D."/>
            <person name="Abad J.P."/>
            <person name="Abt D.N."/>
            <person name="Adryan B."/>
            <person name="Aguade M."/>
            <person name="Akashi H."/>
            <person name="Anderson W.W."/>
            <person name="Aquadro C.F."/>
            <person name="Ardell D.H."/>
            <person name="Arguello R."/>
            <person name="Artieri C.G."/>
            <person name="Barbash D.A."/>
            <person name="Barker D."/>
            <person name="Barsanti P."/>
            <person name="Batterham P."/>
            <person name="Batzoglou S."/>
            <person name="Begun D."/>
            <person name="Bhutkar A."/>
            <person name="Blanco E."/>
            <person name="Bosak S.A."/>
            <person name="Bradley R.K."/>
            <person name="Brand A.D."/>
            <person name="Brent M.R."/>
            <person name="Brooks A.N."/>
            <person name="Brown R.H."/>
            <person name="Butlin R.K."/>
            <person name="Caggese C."/>
            <person name="Calvi B.R."/>
            <person name="Bernardo de Carvalho A."/>
            <person name="Caspi A."/>
            <person name="Castrezana S."/>
            <person name="Celniker S.E."/>
            <person name="Chang J.L."/>
            <person name="Chapple C."/>
            <person name="Chatterji S."/>
            <person name="Chinwalla A."/>
            <person name="Civetta A."/>
            <person name="Clifton S.W."/>
            <person name="Comeron J.M."/>
            <person name="Costello J.C."/>
            <person name="Coyne J.A."/>
            <person name="Daub J."/>
            <person name="David R.G."/>
            <person name="Delcher A.L."/>
            <person name="Delehaunty K."/>
            <person name="Do C.B."/>
            <person name="Ebling H."/>
            <person name="Edwards K."/>
            <person name="Eickbush T."/>
            <person name="Evans J.D."/>
            <person name="Filipski A."/>
            <person name="Findeiss S."/>
            <person name="Freyhult E."/>
            <person name="Fulton L."/>
            <person name="Fulton R."/>
            <person name="Garcia A.C."/>
            <person name="Gardiner A."/>
            <person name="Garfield D.A."/>
            <person name="Garvin B.E."/>
            <person name="Gibson G."/>
            <person name="Gilbert D."/>
            <person name="Gnerre S."/>
            <person name="Godfrey J."/>
            <person name="Good R."/>
            <person name="Gotea V."/>
            <person name="Gravely B."/>
            <person name="Greenberg A.J."/>
            <person name="Griffiths-Jones S."/>
            <person name="Gross S."/>
            <person name="Guigo R."/>
            <person name="Gustafson E.A."/>
            <person name="Haerty W."/>
            <person name="Hahn M.W."/>
            <person name="Halligan D.L."/>
            <person name="Halpern A.L."/>
            <person name="Halter G.M."/>
            <person name="Han M.V."/>
            <person name="Heger A."/>
            <person name="Hillier L."/>
            <person name="Hinrichs A.S."/>
            <person name="Holmes I."/>
            <person name="Hoskins R.A."/>
            <person name="Hubisz M.J."/>
            <person name="Hultmark D."/>
            <person name="Huntley M.A."/>
            <person name="Jaffe D.B."/>
            <person name="Jagadeeshan S."/>
            <person name="Jeck W.R."/>
            <person name="Johnson J."/>
            <person name="Jones C.D."/>
            <person name="Jordan W.C."/>
            <person name="Karpen G.H."/>
            <person name="Kataoka E."/>
            <person name="Keightley P.D."/>
            <person name="Kheradpour P."/>
            <person name="Kirkness E.F."/>
            <person name="Koerich L.B."/>
            <person name="Kristiansen K."/>
            <person name="Kudrna D."/>
            <person name="Kulathinal R.J."/>
            <person name="Kumar S."/>
            <person name="Kwok R."/>
            <person name="Lander E."/>
            <person name="Langley C.H."/>
            <person name="Lapoint R."/>
            <person name="Lazzaro B.P."/>
            <person name="Lee S.J."/>
            <person name="Levesque L."/>
            <person name="Li R."/>
            <person name="Lin C.F."/>
            <person name="Lin M.F."/>
            <person name="Lindblad-Toh K."/>
            <person name="Llopart A."/>
            <person name="Long M."/>
            <person name="Low L."/>
            <person name="Lozovsky E."/>
            <person name="Lu J."/>
            <person name="Luo M."/>
            <person name="Machado C.A."/>
            <person name="Makalowski W."/>
            <person name="Marzo M."/>
            <person name="Matsuda M."/>
            <person name="Matzkin L."/>
            <person name="McAllister B."/>
            <person name="McBride C.S."/>
            <person name="McKernan B."/>
            <person name="McKernan K."/>
            <person name="Mendez-Lago M."/>
            <person name="Minx P."/>
            <person name="Mollenhauer M.U."/>
            <person name="Montooth K."/>
            <person name="Mount S.M."/>
            <person name="Mu X."/>
            <person name="Myers E."/>
            <person name="Negre B."/>
            <person name="Newfeld S."/>
            <person name="Nielsen R."/>
            <person name="Noor M.A."/>
            <person name="O'Grady P."/>
            <person name="Pachter L."/>
            <person name="Papaceit M."/>
            <person name="Parisi M.J."/>
            <person name="Parisi M."/>
            <person name="Parts L."/>
            <person name="Pedersen J.S."/>
            <person name="Pesole G."/>
            <person name="Phillippy A.M."/>
            <person name="Ponting C.P."/>
            <person name="Pop M."/>
            <person name="Porcelli D."/>
            <person name="Powell J.R."/>
            <person name="Prohaska S."/>
            <person name="Pruitt K."/>
            <person name="Puig M."/>
            <person name="Quesneville H."/>
            <person name="Ram K.R."/>
            <person name="Rand D."/>
            <person name="Rasmussen M.D."/>
            <person name="Reed L.K."/>
            <person name="Reenan R."/>
            <person name="Reily A."/>
            <person name="Remington K.A."/>
            <person name="Rieger T.T."/>
            <person name="Ritchie M.G."/>
            <person name="Robin C."/>
            <person name="Rogers Y.H."/>
            <person name="Rohde C."/>
            <person name="Rozas J."/>
            <person name="Rubenfield M.J."/>
            <person name="Ruiz A."/>
            <person name="Russo S."/>
            <person name="Salzberg S.L."/>
            <person name="Sanchez-Gracia A."/>
            <person name="Saranga D.J."/>
            <person name="Sato H."/>
            <person name="Schaeffer S.W."/>
            <person name="Schatz M.C."/>
            <person name="Schlenke T."/>
            <person name="Schwartz R."/>
            <person name="Segarra C."/>
            <person name="Singh R.S."/>
            <person name="Sirot L."/>
            <person name="Sirota M."/>
            <person name="Sisneros N.B."/>
            <person name="Smith C.D."/>
            <person name="Smith T.F."/>
            <person name="Spieth J."/>
            <person name="Stage D.E."/>
            <person name="Stark A."/>
            <person name="Stephan W."/>
            <person name="Strausberg R.L."/>
            <person name="Strempel S."/>
            <person name="Sturgill D."/>
            <person name="Sutton G."/>
            <person name="Sutton G.G."/>
            <person name="Tao W."/>
            <person name="Teichmann S."/>
            <person name="Tobari Y.N."/>
            <person name="Tomimura Y."/>
            <person name="Tsolas J.M."/>
            <person name="Valente V.L."/>
            <person name="Venter E."/>
            <person name="Venter J.C."/>
            <person name="Vicario S."/>
            <person name="Vieira F.G."/>
            <person name="Vilella A.J."/>
            <person name="Villasante A."/>
            <person name="Walenz B."/>
            <person name="Wang J."/>
            <person name="Wasserman M."/>
            <person name="Watts T."/>
            <person name="Wilson D."/>
            <person name="Wilson R.K."/>
            <person name="Wing R.A."/>
            <person name="Wolfner M.F."/>
            <person name="Wong A."/>
            <person name="Wong G.K."/>
            <person name="Wu C.I."/>
            <person name="Wu G."/>
            <person name="Yamamoto D."/>
            <person name="Yang H.P."/>
            <person name="Yang S.P."/>
            <person name="Yorke J.A."/>
            <person name="Yoshida K."/>
            <person name="Zdobnov E."/>
            <person name="Zhang P."/>
            <person name="Zhang Y."/>
            <person name="Zimin A.V."/>
            <person name="Baldwin J."/>
            <person name="Abdouelleil A."/>
            <person name="Abdulkadir J."/>
            <person name="Abebe A."/>
            <person name="Abera B."/>
            <person name="Abreu J."/>
            <person name="Acer S.C."/>
            <person name="Aftuck L."/>
            <person name="Alexander A."/>
            <person name="An P."/>
            <person name="Anderson E."/>
            <person name="Anderson S."/>
            <person name="Arachi H."/>
            <person name="Azer M."/>
            <person name="Bachantsang P."/>
            <person name="Barry A."/>
            <person name="Bayul T."/>
            <person name="Berlin A."/>
            <person name="Bessette D."/>
            <person name="Bloom T."/>
            <person name="Blye J."/>
            <person name="Boguslavskiy L."/>
            <person name="Bonnet C."/>
            <person name="Boukhgalter B."/>
            <person name="Bourzgui I."/>
            <person name="Brown A."/>
            <person name="Cahill P."/>
            <person name="Channer S."/>
            <person name="Cheshatsang Y."/>
            <person name="Chuda L."/>
            <person name="Citroen M."/>
            <person name="Collymore A."/>
            <person name="Cooke P."/>
            <person name="Costello M."/>
            <person name="D'Aco K."/>
            <person name="Daza R."/>
            <person name="De Haan G."/>
            <person name="DeGray S."/>
            <person name="DeMaso C."/>
            <person name="Dhargay N."/>
            <person name="Dooley K."/>
            <person name="Dooley E."/>
            <person name="Doricent M."/>
            <person name="Dorje P."/>
            <person name="Dorjee K."/>
            <person name="Dupes A."/>
            <person name="Elong R."/>
            <person name="Falk J."/>
            <person name="Farina A."/>
            <person name="Faro S."/>
            <person name="Ferguson D."/>
            <person name="Fisher S."/>
            <person name="Foley C.D."/>
            <person name="Franke A."/>
            <person name="Friedrich D."/>
            <person name="Gadbois L."/>
            <person name="Gearin G."/>
            <person name="Gearin C.R."/>
            <person name="Giannoukos G."/>
            <person name="Goode T."/>
            <person name="Graham J."/>
            <person name="Grandbois E."/>
            <person name="Grewal S."/>
            <person name="Gyaltsen K."/>
            <person name="Hafez N."/>
            <person name="Hagos B."/>
            <person name="Hall J."/>
            <person name="Henson C."/>
            <person name="Hollinger A."/>
            <person name="Honan T."/>
            <person name="Huard M.D."/>
            <person name="Hughes L."/>
            <person name="Hurhula B."/>
            <person name="Husby M.E."/>
            <person name="Kamat A."/>
            <person name="Kanga B."/>
            <person name="Kashin S."/>
            <person name="Khazanovich D."/>
            <person name="Kisner P."/>
            <person name="Lance K."/>
            <person name="Lara M."/>
            <person name="Lee W."/>
            <person name="Lennon N."/>
            <person name="Letendre F."/>
            <person name="LeVine R."/>
            <person name="Lipovsky A."/>
            <person name="Liu X."/>
            <person name="Liu J."/>
            <person name="Liu S."/>
            <person name="Lokyitsang T."/>
            <person name="Lokyitsang Y."/>
            <person name="Lubonja R."/>
            <person name="Lui A."/>
            <person name="MacDonald P."/>
            <person name="Magnisalis V."/>
            <person name="Maru K."/>
            <person name="Matthews C."/>
            <person name="McCusker W."/>
            <person name="McDonough S."/>
            <person name="Mehta T."/>
            <person name="Meldrim J."/>
            <person name="Meneus L."/>
            <person name="Mihai O."/>
            <person name="Mihalev A."/>
            <person name="Mihova T."/>
            <person name="Mittelman R."/>
            <person name="Mlenga V."/>
            <person name="Montmayeur A."/>
            <person name="Mulrain L."/>
            <person name="Navidi A."/>
            <person name="Naylor J."/>
            <person name="Negash T."/>
            <person name="Nguyen T."/>
            <person name="Nguyen N."/>
            <person name="Nicol R."/>
            <person name="Norbu C."/>
            <person name="Norbu N."/>
            <person name="Novod N."/>
            <person name="O'Neill B."/>
            <person name="Osman S."/>
            <person name="Markiewicz E."/>
            <person name="Oyono O.L."/>
            <person name="Patti C."/>
            <person name="Phunkhang P."/>
            <person name="Pierre F."/>
            <person name="Priest M."/>
            <person name="Raghuraman S."/>
            <person name="Rege F."/>
            <person name="Reyes R."/>
            <person name="Rise C."/>
            <person name="Rogov P."/>
            <person name="Ross K."/>
            <person name="Ryan E."/>
            <person name="Settipalli S."/>
            <person name="Shea T."/>
            <person name="Sherpa N."/>
            <person name="Shi L."/>
            <person name="Shih D."/>
            <person name="Sparrow T."/>
            <person name="Spaulding J."/>
            <person name="Stalker J."/>
            <person name="Stange-Thomann N."/>
            <person name="Stavropoulos S."/>
            <person name="Stone C."/>
            <person name="Strader C."/>
            <person name="Tesfaye S."/>
            <person name="Thomson T."/>
            <person name="Thoulutsang Y."/>
            <person name="Thoulutsang D."/>
            <person name="Topham K."/>
            <person name="Topping I."/>
            <person name="Tsamla T."/>
            <person name="Vassiliev H."/>
            <person name="Vo A."/>
            <person name="Wangchuk T."/>
            <person name="Wangdi T."/>
            <person name="Weiand M."/>
            <person name="Wilkinson J."/>
            <person name="Wilson A."/>
            <person name="Yadav S."/>
            <person name="Young G."/>
            <person name="Yu Q."/>
            <person name="Zembek L."/>
            <person name="Zhong D."/>
            <person name="Zimmer A."/>
            <person name="Zwirko Z."/>
            <person name="Jaffe D.B."/>
            <person name="Alvarez P."/>
            <person name="Brockman W."/>
            <person name="Butler J."/>
            <person name="Chin C."/>
            <person name="Gnerre S."/>
            <person name="Grabherr M."/>
            <person name="Kleber M."/>
            <person name="Mauceli E."/>
            <person name="MacCallum I."/>
        </authorList>
    </citation>
    <scope>NUCLEOTIDE SEQUENCE [LARGE SCALE GENOMIC DNA]</scope>
    <source>
        <strain evidence="18">white501</strain>
    </source>
</reference>
<keyword evidence="12" id="KW-0325">Glycoprotein</keyword>
<protein>
    <submittedName>
        <fullName evidence="17">GD16058</fullName>
    </submittedName>
</protein>
<dbReference type="GO" id="GO:0097017">
    <property type="term" value="P:renal protein absorption"/>
    <property type="evidence" value="ECO:0007669"/>
    <property type="project" value="EnsemblMetazoa"/>
</dbReference>
<dbReference type="GO" id="GO:0097206">
    <property type="term" value="P:nephrocyte filtration"/>
    <property type="evidence" value="ECO:0007669"/>
    <property type="project" value="EnsemblMetazoa"/>
</dbReference>
<name>B4R747_DROSI</name>
<dbReference type="FunFam" id="2.10.25.10:FF:000429">
    <property type="entry name" value="Cubilin"/>
    <property type="match status" value="1"/>
</dbReference>
<dbReference type="FunFam" id="2.10.25.10:FF:000230">
    <property type="entry name" value="Delta-like protein"/>
    <property type="match status" value="1"/>
</dbReference>
<evidence type="ECO:0000256" key="3">
    <source>
        <dbReference type="ARBA" id="ARBA00022475"/>
    </source>
</evidence>
<evidence type="ECO:0000256" key="2">
    <source>
        <dbReference type="ARBA" id="ARBA00004236"/>
    </source>
</evidence>
<dbReference type="Gene3D" id="2.10.25.10">
    <property type="entry name" value="Laminin"/>
    <property type="match status" value="3"/>
</dbReference>
<keyword evidence="3" id="KW-1003">Cell membrane</keyword>
<dbReference type="OMA" id="NHYIVED"/>
<evidence type="ECO:0000313" key="17">
    <source>
        <dbReference type="EMBL" id="EDX17516.1"/>
    </source>
</evidence>
<keyword evidence="11 13" id="KW-1015">Disulfide bond</keyword>
<comment type="subcellular location">
    <subcellularLocation>
        <location evidence="2">Cell membrane</location>
    </subcellularLocation>
    <subcellularLocation>
        <location evidence="1">Endoplasmic reticulum membrane</location>
        <topology evidence="1">Single-pass type I membrane protein</topology>
    </subcellularLocation>
</comment>
<keyword evidence="9 15" id="KW-1133">Transmembrane helix</keyword>
<dbReference type="SUPFAM" id="SSF57196">
    <property type="entry name" value="EGF/Laminin"/>
    <property type="match status" value="3"/>
</dbReference>
<dbReference type="InterPro" id="IPR001881">
    <property type="entry name" value="EGF-like_Ca-bd_dom"/>
</dbReference>
<dbReference type="InterPro" id="IPR000152">
    <property type="entry name" value="EGF-type_Asp/Asn_hydroxyl_site"/>
</dbReference>
<dbReference type="SMART" id="SM00179">
    <property type="entry name" value="EGF_CA"/>
    <property type="match status" value="4"/>
</dbReference>
<comment type="caution">
    <text evidence="13">Lacks conserved residue(s) required for the propagation of feature annotation.</text>
</comment>
<feature type="region of interest" description="Disordered" evidence="14">
    <location>
        <begin position="352"/>
        <end position="396"/>
    </location>
</feature>
<evidence type="ECO:0000256" key="14">
    <source>
        <dbReference type="SAM" id="MobiDB-lite"/>
    </source>
</evidence>
<dbReference type="PROSITE" id="PS00010">
    <property type="entry name" value="ASX_HYDROXYL"/>
    <property type="match status" value="2"/>
</dbReference>
<keyword evidence="10 15" id="KW-0472">Membrane</keyword>
<sequence>MELLLATGGSKKRSGGKDDDFVDARELADQLADFNRRAFGANGLSAMLRVQQNRTRGSMALMRRFQTRLRAVENRVDRMKTQLEANSCASGPCENGGTCYNTYTGFRCQCRSAFEGTKCELDVNECALYEGTDLGCQNGGQCQNQFGTYSCLCQPGWHGMHCTQRKADCSQSSTWELCGHGSCVPSADDAGYRCICEPGWKSNGLTPICGEDVDECSDSAAHKPCSTSCINLPGSFTCAPCPAGLTGNGVSCRDLNECQTNNGGCSLSPKYNEAVFNETVLISEVDEGLDGETFFLYVLLAGIVVLLLVIGQQYLLGSSGKRKRAAAKKVIETGTANDSTIDYDWVPQETLRALQKSPPKSKTPKTSPKPTKPASPKAASQQSPKQRKVKRSAGDD</sequence>
<dbReference type="InterPro" id="IPR018097">
    <property type="entry name" value="EGF_Ca-bd_CS"/>
</dbReference>
<accession>B4R747</accession>
<evidence type="ECO:0000259" key="16">
    <source>
        <dbReference type="PROSITE" id="PS50026"/>
    </source>
</evidence>
<dbReference type="Pfam" id="PF12661">
    <property type="entry name" value="hEGF"/>
    <property type="match status" value="2"/>
</dbReference>
<evidence type="ECO:0000256" key="4">
    <source>
        <dbReference type="ARBA" id="ARBA00022536"/>
    </source>
</evidence>
<dbReference type="HOGENOM" id="CLU_696916_0_0_1"/>
<dbReference type="PROSITE" id="PS50026">
    <property type="entry name" value="EGF_3"/>
    <property type="match status" value="2"/>
</dbReference>
<dbReference type="FunFam" id="2.10.25.10:FF:000260">
    <property type="entry name" value="Notch receptor 4"/>
    <property type="match status" value="1"/>
</dbReference>
<feature type="disulfide bond" evidence="13">
    <location>
        <begin position="110"/>
        <end position="119"/>
    </location>
</feature>
<evidence type="ECO:0000313" key="18">
    <source>
        <dbReference type="Proteomes" id="UP000000304"/>
    </source>
</evidence>
<evidence type="ECO:0000256" key="11">
    <source>
        <dbReference type="ARBA" id="ARBA00023157"/>
    </source>
</evidence>
<feature type="disulfide bond" evidence="13">
    <location>
        <begin position="153"/>
        <end position="162"/>
    </location>
</feature>
<evidence type="ECO:0000256" key="15">
    <source>
        <dbReference type="SAM" id="Phobius"/>
    </source>
</evidence>
<dbReference type="GO" id="GO:0005509">
    <property type="term" value="F:calcium ion binding"/>
    <property type="evidence" value="ECO:0007669"/>
    <property type="project" value="InterPro"/>
</dbReference>
<dbReference type="Pfam" id="PF03896">
    <property type="entry name" value="TRAP_alpha"/>
    <property type="match status" value="1"/>
</dbReference>
<dbReference type="GO" id="GO:0000902">
    <property type="term" value="P:cell morphogenesis"/>
    <property type="evidence" value="ECO:0007669"/>
    <property type="project" value="UniProtKB-ARBA"/>
</dbReference>
<dbReference type="InterPro" id="IPR049883">
    <property type="entry name" value="NOTCH1_EGF-like"/>
</dbReference>
<keyword evidence="7" id="KW-0677">Repeat</keyword>
<dbReference type="GO" id="GO:0005789">
    <property type="term" value="C:endoplasmic reticulum membrane"/>
    <property type="evidence" value="ECO:0007669"/>
    <property type="project" value="UniProtKB-SubCell"/>
</dbReference>
<evidence type="ECO:0000256" key="12">
    <source>
        <dbReference type="ARBA" id="ARBA00023180"/>
    </source>
</evidence>
<keyword evidence="6" id="KW-0732">Signal</keyword>
<dbReference type="InterPro" id="IPR005595">
    <property type="entry name" value="TRAP_alpha"/>
</dbReference>
<organism evidence="17 18">
    <name type="scientific">Drosophila simulans</name>
    <name type="common">Fruit fly</name>
    <dbReference type="NCBI Taxonomy" id="7240"/>
    <lineage>
        <taxon>Eukaryota</taxon>
        <taxon>Metazoa</taxon>
        <taxon>Ecdysozoa</taxon>
        <taxon>Arthropoda</taxon>
        <taxon>Hexapoda</taxon>
        <taxon>Insecta</taxon>
        <taxon>Pterygota</taxon>
        <taxon>Neoptera</taxon>
        <taxon>Endopterygota</taxon>
        <taxon>Diptera</taxon>
        <taxon>Brachycera</taxon>
        <taxon>Muscomorpha</taxon>
        <taxon>Ephydroidea</taxon>
        <taxon>Drosophilidae</taxon>
        <taxon>Drosophila</taxon>
        <taxon>Sophophora</taxon>
    </lineage>
</organism>
<keyword evidence="18" id="KW-1185">Reference proteome</keyword>
<dbReference type="InterPro" id="IPR013032">
    <property type="entry name" value="EGF-like_CS"/>
</dbReference>